<evidence type="ECO:0000259" key="1">
    <source>
        <dbReference type="PROSITE" id="PS51340"/>
    </source>
</evidence>
<dbReference type="GO" id="GO:0030151">
    <property type="term" value="F:molybdenum ion binding"/>
    <property type="evidence" value="ECO:0007669"/>
    <property type="project" value="InterPro"/>
</dbReference>
<evidence type="ECO:0000313" key="2">
    <source>
        <dbReference type="EMBL" id="EAR63007.1"/>
    </source>
</evidence>
<dbReference type="PANTHER" id="PTHR30212:SF2">
    <property type="entry name" value="PROTEIN YIIM"/>
    <property type="match status" value="1"/>
</dbReference>
<dbReference type="PANTHER" id="PTHR30212">
    <property type="entry name" value="PROTEIN YIIM"/>
    <property type="match status" value="1"/>
</dbReference>
<dbReference type="InterPro" id="IPR052353">
    <property type="entry name" value="Benzoxazolinone_Detox_Enz"/>
</dbReference>
<name>A0A7U8GU65_NEPCE</name>
<dbReference type="Proteomes" id="UP000002171">
    <property type="component" value="Unassembled WGS sequence"/>
</dbReference>
<protein>
    <recommendedName>
        <fullName evidence="1">MOSC domain-containing protein</fullName>
    </recommendedName>
</protein>
<keyword evidence="3" id="KW-1185">Reference proteome</keyword>
<dbReference type="GO" id="GO:0003824">
    <property type="term" value="F:catalytic activity"/>
    <property type="evidence" value="ECO:0007669"/>
    <property type="project" value="InterPro"/>
</dbReference>
<dbReference type="InterPro" id="IPR005163">
    <property type="entry name" value="Tri_helical_YiiM-like"/>
</dbReference>
<dbReference type="InterPro" id="IPR005302">
    <property type="entry name" value="MoCF_Sase_C"/>
</dbReference>
<organism evidence="2 3">
    <name type="scientific">Neptuniibacter caesariensis</name>
    <dbReference type="NCBI Taxonomy" id="207954"/>
    <lineage>
        <taxon>Bacteria</taxon>
        <taxon>Pseudomonadati</taxon>
        <taxon>Pseudomonadota</taxon>
        <taxon>Gammaproteobacteria</taxon>
        <taxon>Oceanospirillales</taxon>
        <taxon>Oceanospirillaceae</taxon>
        <taxon>Neptuniibacter</taxon>
    </lineage>
</organism>
<dbReference type="InterPro" id="IPR011037">
    <property type="entry name" value="Pyrv_Knase-like_insert_dom_sf"/>
</dbReference>
<dbReference type="AlphaFoldDB" id="A0A7U8GU65"/>
<feature type="domain" description="MOSC" evidence="1">
    <location>
        <begin position="1"/>
        <end position="26"/>
    </location>
</feature>
<dbReference type="EMBL" id="AAOW01000001">
    <property type="protein sequence ID" value="EAR63007.1"/>
    <property type="molecule type" value="Genomic_DNA"/>
</dbReference>
<dbReference type="PROSITE" id="PS51340">
    <property type="entry name" value="MOSC"/>
    <property type="match status" value="1"/>
</dbReference>
<dbReference type="GO" id="GO:0030170">
    <property type="term" value="F:pyridoxal phosphate binding"/>
    <property type="evidence" value="ECO:0007669"/>
    <property type="project" value="InterPro"/>
</dbReference>
<dbReference type="RefSeq" id="WP_007022025.1">
    <property type="nucleotide sequence ID" value="NZ_CH724126.1"/>
</dbReference>
<accession>A0A7U8GU65</accession>
<dbReference type="Gene3D" id="2.40.33.20">
    <property type="entry name" value="PK beta-barrel domain-like"/>
    <property type="match status" value="1"/>
</dbReference>
<dbReference type="SUPFAM" id="SSF50800">
    <property type="entry name" value="PK beta-barrel domain-like"/>
    <property type="match status" value="1"/>
</dbReference>
<evidence type="ECO:0000313" key="3">
    <source>
        <dbReference type="Proteomes" id="UP000002171"/>
    </source>
</evidence>
<comment type="caution">
    <text evidence="2">The sequence shown here is derived from an EMBL/GenBank/DDBJ whole genome shotgun (WGS) entry which is preliminary data.</text>
</comment>
<reference evidence="2 3" key="1">
    <citation type="submission" date="2006-02" db="EMBL/GenBank/DDBJ databases">
        <authorList>
            <person name="Pinhassi J."/>
            <person name="Pedros-Alio C."/>
            <person name="Ferriera S."/>
            <person name="Johnson J."/>
            <person name="Kravitz S."/>
            <person name="Halpern A."/>
            <person name="Remington K."/>
            <person name="Beeson K."/>
            <person name="Tran B."/>
            <person name="Rogers Y.-H."/>
            <person name="Friedman R."/>
            <person name="Venter J.C."/>
        </authorList>
    </citation>
    <scope>NUCLEOTIDE SEQUENCE [LARGE SCALE GENOMIC DNA]</scope>
    <source>
        <strain evidence="2 3">MED92</strain>
    </source>
</reference>
<gene>
    <name evidence="2" type="ORF">MED92_07806</name>
</gene>
<dbReference type="Pfam" id="PF03475">
    <property type="entry name" value="YiiM_3-alpha"/>
    <property type="match status" value="1"/>
</dbReference>
<sequence>MTRKTGLYFRVLEEGEIIAGDEVLLVERMFPEWTVSRVMQLIFSGELNPEYLRPALELPLPDSWRSLIEKRLETGIVENWSFRLFGSYL</sequence>
<proteinExistence type="predicted"/>